<proteinExistence type="predicted"/>
<evidence type="ECO:0000313" key="3">
    <source>
        <dbReference type="Proteomes" id="UP000252355"/>
    </source>
</evidence>
<evidence type="ECO:0000313" key="2">
    <source>
        <dbReference type="EMBL" id="RCK78900.1"/>
    </source>
</evidence>
<dbReference type="Proteomes" id="UP000252355">
    <property type="component" value="Unassembled WGS sequence"/>
</dbReference>
<protein>
    <recommendedName>
        <fullName evidence="1">PHP domain-containing protein</fullName>
    </recommendedName>
</protein>
<comment type="caution">
    <text evidence="2">The sequence shown here is derived from an EMBL/GenBank/DDBJ whole genome shotgun (WGS) entry which is preliminary data.</text>
</comment>
<sequence>MTSHLRQNLHNHTRFSDGRHTVEQLIEEARRRHLTALGVSDHFFTRKVYRRTDVAEWCRSALPAYLQMADEARRQAPRELKVWWGLEIDSCFDRIGTDLAGLPWPALNRLDYLLFEYVGEPGHGGMPFERLHELSQHCRIPVILAHPDPTQWEETLPIDRAFAIVRECGVALEVPGGRRNPRRWGPNDVARLAGVPLTIGCDTHESIADVGAIDGVVQFLVDHGLVGQVTDPDRLGPPRGGNE</sequence>
<organism evidence="2 3">
    <name type="scientific">Candidatus Ozemobacter sibiricus</name>
    <dbReference type="NCBI Taxonomy" id="2268124"/>
    <lineage>
        <taxon>Bacteria</taxon>
        <taxon>Candidatus Ozemobacteria</taxon>
        <taxon>Candidatus Ozemobacterales</taxon>
        <taxon>Candidatus Ozemobacteraceae</taxon>
        <taxon>Candidatus Ozemobacter</taxon>
    </lineage>
</organism>
<gene>
    <name evidence="2" type="ORF">OZSIB_1050</name>
</gene>
<reference evidence="2 3" key="1">
    <citation type="submission" date="2018-05" db="EMBL/GenBank/DDBJ databases">
        <title>A metagenomic window into the 2 km-deep terrestrial subsurface aquifer revealed taxonomically and functionally diverse microbial community comprising novel uncultured bacterial lineages.</title>
        <authorList>
            <person name="Kadnikov V.V."/>
            <person name="Mardanov A.V."/>
            <person name="Beletsky A.V."/>
            <person name="Banks D."/>
            <person name="Pimenov N.V."/>
            <person name="Frank Y.A."/>
            <person name="Karnachuk O.V."/>
            <person name="Ravin N.V."/>
        </authorList>
    </citation>
    <scope>NUCLEOTIDE SEQUENCE [LARGE SCALE GENOMIC DNA]</scope>
    <source>
        <strain evidence="2">BY5</strain>
    </source>
</reference>
<dbReference type="SUPFAM" id="SSF89550">
    <property type="entry name" value="PHP domain-like"/>
    <property type="match status" value="1"/>
</dbReference>
<dbReference type="InterPro" id="IPR016195">
    <property type="entry name" value="Pol/histidinol_Pase-like"/>
</dbReference>
<feature type="domain" description="PHP" evidence="1">
    <location>
        <begin position="9"/>
        <end position="91"/>
    </location>
</feature>
<dbReference type="InterPro" id="IPR004013">
    <property type="entry name" value="PHP_dom"/>
</dbReference>
<dbReference type="GO" id="GO:0003824">
    <property type="term" value="F:catalytic activity"/>
    <property type="evidence" value="ECO:0007669"/>
    <property type="project" value="InterPro"/>
</dbReference>
<dbReference type="Gene3D" id="3.20.20.140">
    <property type="entry name" value="Metal-dependent hydrolases"/>
    <property type="match status" value="1"/>
</dbReference>
<name>A0A367ZLI9_9BACT</name>
<dbReference type="Pfam" id="PF02811">
    <property type="entry name" value="PHP"/>
    <property type="match status" value="1"/>
</dbReference>
<accession>A0A367ZLI9</accession>
<dbReference type="EMBL" id="QOQW01000018">
    <property type="protein sequence ID" value="RCK78900.1"/>
    <property type="molecule type" value="Genomic_DNA"/>
</dbReference>
<evidence type="ECO:0000259" key="1">
    <source>
        <dbReference type="Pfam" id="PF02811"/>
    </source>
</evidence>
<dbReference type="AlphaFoldDB" id="A0A367ZLI9"/>